<dbReference type="PROSITE" id="PS51464">
    <property type="entry name" value="SIS"/>
    <property type="match status" value="1"/>
</dbReference>
<dbReference type="InterPro" id="IPR036388">
    <property type="entry name" value="WH-like_DNA-bd_sf"/>
</dbReference>
<comment type="caution">
    <text evidence="4">The sequence shown here is derived from an EMBL/GenBank/DDBJ whole genome shotgun (WGS) entry which is preliminary data.</text>
</comment>
<reference evidence="4 5" key="1">
    <citation type="submission" date="2015-03" db="EMBL/GenBank/DDBJ databases">
        <title>Genome Assembly of Staphylococcus cohnii subsp. cohnii strain G22B2.</title>
        <authorList>
            <person name="Nair G."/>
            <person name="Kaur G."/>
            <person name="Khatri I."/>
            <person name="Singh N.K."/>
            <person name="Sathyabama S."/>
            <person name="Maurya S.K."/>
            <person name="Subramanian S."/>
            <person name="Agrewala J.N."/>
            <person name="Mayilraj S."/>
        </authorList>
    </citation>
    <scope>NUCLEOTIDE SEQUENCE [LARGE SCALE GENOMIC DNA]</scope>
    <source>
        <strain evidence="4 5">G22B2</strain>
    </source>
</reference>
<keyword evidence="2" id="KW-0238">DNA-binding</keyword>
<dbReference type="GO" id="GO:0003677">
    <property type="term" value="F:DNA binding"/>
    <property type="evidence" value="ECO:0007669"/>
    <property type="project" value="UniProtKB-KW"/>
</dbReference>
<dbReference type="PATRIC" id="fig|74704.4.peg.750"/>
<dbReference type="PROSITE" id="PS51071">
    <property type="entry name" value="HTH_RPIR"/>
    <property type="match status" value="1"/>
</dbReference>
<evidence type="ECO:0000256" key="1">
    <source>
        <dbReference type="ARBA" id="ARBA00023015"/>
    </source>
</evidence>
<dbReference type="CDD" id="cd05013">
    <property type="entry name" value="SIS_RpiR"/>
    <property type="match status" value="1"/>
</dbReference>
<dbReference type="InterPro" id="IPR009057">
    <property type="entry name" value="Homeodomain-like_sf"/>
</dbReference>
<dbReference type="Gene3D" id="1.10.10.10">
    <property type="entry name" value="Winged helix-like DNA-binding domain superfamily/Winged helix DNA-binding domain"/>
    <property type="match status" value="1"/>
</dbReference>
<protein>
    <submittedName>
        <fullName evidence="4">Sialic acid utilization regulator, RpiR family</fullName>
    </submittedName>
</protein>
<organism evidence="4 5">
    <name type="scientific">Staphylococcus cohnii subsp. cohnii</name>
    <dbReference type="NCBI Taxonomy" id="74704"/>
    <lineage>
        <taxon>Bacteria</taxon>
        <taxon>Bacillati</taxon>
        <taxon>Bacillota</taxon>
        <taxon>Bacilli</taxon>
        <taxon>Bacillales</taxon>
        <taxon>Staphylococcaceae</taxon>
        <taxon>Staphylococcus</taxon>
        <taxon>Staphylococcus cohnii species complex</taxon>
    </lineage>
</organism>
<name>A0A0F5XAQ9_STACC</name>
<keyword evidence="3" id="KW-0804">Transcription</keyword>
<evidence type="ECO:0000313" key="5">
    <source>
        <dbReference type="Proteomes" id="UP000034455"/>
    </source>
</evidence>
<dbReference type="InterPro" id="IPR035472">
    <property type="entry name" value="RpiR-like_SIS"/>
</dbReference>
<dbReference type="GO" id="GO:0003700">
    <property type="term" value="F:DNA-binding transcription factor activity"/>
    <property type="evidence" value="ECO:0007669"/>
    <property type="project" value="InterPro"/>
</dbReference>
<evidence type="ECO:0000256" key="2">
    <source>
        <dbReference type="ARBA" id="ARBA00023125"/>
    </source>
</evidence>
<dbReference type="Pfam" id="PF01380">
    <property type="entry name" value="SIS"/>
    <property type="match status" value="1"/>
</dbReference>
<evidence type="ECO:0000256" key="3">
    <source>
        <dbReference type="ARBA" id="ARBA00023163"/>
    </source>
</evidence>
<dbReference type="AlphaFoldDB" id="A0A0F5XAQ9"/>
<keyword evidence="1" id="KW-0805">Transcription regulation</keyword>
<dbReference type="PANTHER" id="PTHR30514:SF21">
    <property type="entry name" value="RPIR-FAMILY TRANSCRIPTIONAL REGULATOR"/>
    <property type="match status" value="1"/>
</dbReference>
<dbReference type="EMBL" id="LAKJ01000002">
    <property type="protein sequence ID" value="KKI65476.1"/>
    <property type="molecule type" value="Genomic_DNA"/>
</dbReference>
<accession>A0A0F5XAQ9</accession>
<proteinExistence type="predicted"/>
<dbReference type="GeneID" id="78333265"/>
<dbReference type="Proteomes" id="UP000034455">
    <property type="component" value="Unassembled WGS sequence"/>
</dbReference>
<dbReference type="GO" id="GO:0097367">
    <property type="term" value="F:carbohydrate derivative binding"/>
    <property type="evidence" value="ECO:0007669"/>
    <property type="project" value="InterPro"/>
</dbReference>
<dbReference type="PANTHER" id="PTHR30514">
    <property type="entry name" value="GLUCOKINASE"/>
    <property type="match status" value="1"/>
</dbReference>
<dbReference type="Gene3D" id="3.40.50.10490">
    <property type="entry name" value="Glucose-6-phosphate isomerase like protein, domain 1"/>
    <property type="match status" value="1"/>
</dbReference>
<dbReference type="InterPro" id="IPR046348">
    <property type="entry name" value="SIS_dom_sf"/>
</dbReference>
<dbReference type="SUPFAM" id="SSF46689">
    <property type="entry name" value="Homeodomain-like"/>
    <property type="match status" value="1"/>
</dbReference>
<dbReference type="SUPFAM" id="SSF53697">
    <property type="entry name" value="SIS domain"/>
    <property type="match status" value="1"/>
</dbReference>
<gene>
    <name evidence="4" type="ORF">UF66_1433</name>
</gene>
<evidence type="ECO:0000313" key="4">
    <source>
        <dbReference type="EMBL" id="KKI65476.1"/>
    </source>
</evidence>
<dbReference type="RefSeq" id="WP_019470049.1">
    <property type="nucleotide sequence ID" value="NZ_BKAS01000001.1"/>
</dbReference>
<dbReference type="Pfam" id="PF01418">
    <property type="entry name" value="HTH_6"/>
    <property type="match status" value="1"/>
</dbReference>
<dbReference type="InterPro" id="IPR000281">
    <property type="entry name" value="HTH_RpiR"/>
</dbReference>
<dbReference type="InterPro" id="IPR047640">
    <property type="entry name" value="RpiR-like"/>
</dbReference>
<dbReference type="GO" id="GO:1901135">
    <property type="term" value="P:carbohydrate derivative metabolic process"/>
    <property type="evidence" value="ECO:0007669"/>
    <property type="project" value="InterPro"/>
</dbReference>
<dbReference type="InterPro" id="IPR001347">
    <property type="entry name" value="SIS_dom"/>
</dbReference>
<sequence length="265" mass="30298">MKFENRVQRYHHLFTKTDKQIVAYIQNNDFDDTFSTINSLAYAIGTSPATITRFSNKLDYENFQDLKFNLQQEMSERVIENSPLIQRIHKYHQNIIQQTGEFISDEKIQSFVNQIIRSRQIIYAGLGSSGLSATEFYYRMMRMGLKGNVSTDAHQMKIFASLLSASDTFVAISNSGETTELIAAAKVAHERGAYVVVITNYEGSPITECADLVLITTDQSRNKDTQFINTQIATLFLIDIVSYLLLDDTYMHNVYQHTKKVVLNE</sequence>